<protein>
    <recommendedName>
        <fullName evidence="3">VOC domain-containing protein</fullName>
    </recommendedName>
</protein>
<proteinExistence type="predicted"/>
<dbReference type="Gene3D" id="3.10.180.10">
    <property type="entry name" value="2,3-Dihydroxybiphenyl 1,2-Dioxygenase, domain 1"/>
    <property type="match status" value="1"/>
</dbReference>
<evidence type="ECO:0000313" key="1">
    <source>
        <dbReference type="EMBL" id="MFD2873779.1"/>
    </source>
</evidence>
<keyword evidence="2" id="KW-1185">Reference proteome</keyword>
<reference evidence="2" key="1">
    <citation type="journal article" date="2019" name="Int. J. Syst. Evol. Microbiol.">
        <title>The Global Catalogue of Microorganisms (GCM) 10K type strain sequencing project: providing services to taxonomists for standard genome sequencing and annotation.</title>
        <authorList>
            <consortium name="The Broad Institute Genomics Platform"/>
            <consortium name="The Broad Institute Genome Sequencing Center for Infectious Disease"/>
            <person name="Wu L."/>
            <person name="Ma J."/>
        </authorList>
    </citation>
    <scope>NUCLEOTIDE SEQUENCE [LARGE SCALE GENOMIC DNA]</scope>
    <source>
        <strain evidence="2">KCTC 22437</strain>
    </source>
</reference>
<sequence length="121" mass="13886">MKLTKVIPKIFYTDIKHGLECFVDVLGFTISHQEANPPFYIVDRDGLTLFLFEDDEYAKKDRPEIRIVTDDINALYEELASKDIKLFHPNLSKVTLRPWGVWEFALADKGGVCVVLAQANR</sequence>
<comment type="caution">
    <text evidence="1">The sequence shown here is derived from an EMBL/GenBank/DDBJ whole genome shotgun (WGS) entry which is preliminary data.</text>
</comment>
<accession>A0ABW5YEG2</accession>
<name>A0ABW5YEG2_9SPHI</name>
<dbReference type="EMBL" id="JBHUPD010000003">
    <property type="protein sequence ID" value="MFD2873779.1"/>
    <property type="molecule type" value="Genomic_DNA"/>
</dbReference>
<organism evidence="1 2">
    <name type="scientific">Mucilaginibacter ximonensis</name>
    <dbReference type="NCBI Taxonomy" id="538021"/>
    <lineage>
        <taxon>Bacteria</taxon>
        <taxon>Pseudomonadati</taxon>
        <taxon>Bacteroidota</taxon>
        <taxon>Sphingobacteriia</taxon>
        <taxon>Sphingobacteriales</taxon>
        <taxon>Sphingobacteriaceae</taxon>
        <taxon>Mucilaginibacter</taxon>
    </lineage>
</organism>
<dbReference type="SUPFAM" id="SSF54593">
    <property type="entry name" value="Glyoxalase/Bleomycin resistance protein/Dihydroxybiphenyl dioxygenase"/>
    <property type="match status" value="1"/>
</dbReference>
<dbReference type="InterPro" id="IPR029068">
    <property type="entry name" value="Glyas_Bleomycin-R_OHBP_Dase"/>
</dbReference>
<evidence type="ECO:0008006" key="3">
    <source>
        <dbReference type="Google" id="ProtNLM"/>
    </source>
</evidence>
<dbReference type="Proteomes" id="UP001597557">
    <property type="component" value="Unassembled WGS sequence"/>
</dbReference>
<evidence type="ECO:0000313" key="2">
    <source>
        <dbReference type="Proteomes" id="UP001597557"/>
    </source>
</evidence>
<gene>
    <name evidence="1" type="ORF">ACFS5N_14940</name>
</gene>
<dbReference type="RefSeq" id="WP_377187180.1">
    <property type="nucleotide sequence ID" value="NZ_JBHUPD010000003.1"/>
</dbReference>